<accession>A0A834W996</accession>
<feature type="region of interest" description="Disordered" evidence="4">
    <location>
        <begin position="87"/>
        <end position="112"/>
    </location>
</feature>
<dbReference type="EMBL" id="JAAIUW010000011">
    <property type="protein sequence ID" value="KAF7810321.1"/>
    <property type="molecule type" value="Genomic_DNA"/>
</dbReference>
<dbReference type="GO" id="GO:0005634">
    <property type="term" value="C:nucleus"/>
    <property type="evidence" value="ECO:0007669"/>
    <property type="project" value="UniProtKB-SubCell"/>
</dbReference>
<dbReference type="InterPro" id="IPR010402">
    <property type="entry name" value="CCT_domain"/>
</dbReference>
<dbReference type="GO" id="GO:0009909">
    <property type="term" value="P:regulation of flower development"/>
    <property type="evidence" value="ECO:0007669"/>
    <property type="project" value="InterPro"/>
</dbReference>
<reference evidence="6" key="1">
    <citation type="submission" date="2020-09" db="EMBL/GenBank/DDBJ databases">
        <title>Genome-Enabled Discovery of Anthraquinone Biosynthesis in Senna tora.</title>
        <authorList>
            <person name="Kang S.-H."/>
            <person name="Pandey R.P."/>
            <person name="Lee C.-M."/>
            <person name="Sim J.-S."/>
            <person name="Jeong J.-T."/>
            <person name="Choi B.-S."/>
            <person name="Jung M."/>
            <person name="Ginzburg D."/>
            <person name="Zhao K."/>
            <person name="Won S.Y."/>
            <person name="Oh T.-J."/>
            <person name="Yu Y."/>
            <person name="Kim N.-H."/>
            <person name="Lee O.R."/>
            <person name="Lee T.-H."/>
            <person name="Bashyal P."/>
            <person name="Kim T.-S."/>
            <person name="Lee W.-H."/>
            <person name="Kawkins C."/>
            <person name="Kim C.-K."/>
            <person name="Kim J.S."/>
            <person name="Ahn B.O."/>
            <person name="Rhee S.Y."/>
            <person name="Sohng J.K."/>
        </authorList>
    </citation>
    <scope>NUCLEOTIDE SEQUENCE</scope>
    <source>
        <tissue evidence="6">Leaf</tissue>
    </source>
</reference>
<comment type="subcellular location">
    <subcellularLocation>
        <location evidence="1 3">Nucleus</location>
    </subcellularLocation>
</comment>
<keyword evidence="2 3" id="KW-0539">Nucleus</keyword>
<dbReference type="PROSITE" id="PS51017">
    <property type="entry name" value="CCT"/>
    <property type="match status" value="1"/>
</dbReference>
<proteinExistence type="predicted"/>
<name>A0A834W996_9FABA</name>
<dbReference type="Proteomes" id="UP000634136">
    <property type="component" value="Unassembled WGS sequence"/>
</dbReference>
<dbReference type="PANTHER" id="PTHR31319">
    <property type="entry name" value="ZINC FINGER PROTEIN CONSTANS-LIKE 4"/>
    <property type="match status" value="1"/>
</dbReference>
<gene>
    <name evidence="6" type="ORF">G2W53_037064</name>
</gene>
<dbReference type="OrthoDB" id="153872at2759"/>
<evidence type="ECO:0000313" key="7">
    <source>
        <dbReference type="Proteomes" id="UP000634136"/>
    </source>
</evidence>
<feature type="compositionally biased region" description="Basic and acidic residues" evidence="4">
    <location>
        <begin position="203"/>
        <end position="212"/>
    </location>
</feature>
<evidence type="ECO:0000256" key="2">
    <source>
        <dbReference type="ARBA" id="ARBA00023242"/>
    </source>
</evidence>
<feature type="region of interest" description="Disordered" evidence="4">
    <location>
        <begin position="203"/>
        <end position="229"/>
    </location>
</feature>
<sequence length="269" mass="30647">MSSDLYTFEAPPFHTHSTPTSQLVSTNGETEEEDLFFSCFSQIQLPLDEAELDLEAPPLLLDPFSPPFFPSSSSSPPTSHLRNLSLRHHHHHHHPLQSSESQLGNSSVSEENVSKLMMQRSFSSNSFDGNMPSYLYQYQYQTHPYYGTPSFRTQIQGLDSPDHHSTVFFTPQMRRVCSTGDLQYTCRKTLADSRPRIRGRFARNDDASEISHSKAPFSTTTRDEDEDEDEDHFWIEGLNEEQEDLSTIGTVGCVNGYGVPPHHFQYYGF</sequence>
<keyword evidence="7" id="KW-1185">Reference proteome</keyword>
<evidence type="ECO:0000313" key="6">
    <source>
        <dbReference type="EMBL" id="KAF7810321.1"/>
    </source>
</evidence>
<feature type="compositionally biased region" description="Polar residues" evidence="4">
    <location>
        <begin position="15"/>
        <end position="24"/>
    </location>
</feature>
<evidence type="ECO:0000256" key="1">
    <source>
        <dbReference type="ARBA" id="ARBA00004123"/>
    </source>
</evidence>
<dbReference type="GO" id="GO:0003700">
    <property type="term" value="F:DNA-binding transcription factor activity"/>
    <property type="evidence" value="ECO:0007669"/>
    <property type="project" value="TreeGrafter"/>
</dbReference>
<comment type="caution">
    <text evidence="6">The sequence shown here is derived from an EMBL/GenBank/DDBJ whole genome shotgun (WGS) entry which is preliminary data.</text>
</comment>
<organism evidence="6 7">
    <name type="scientific">Senna tora</name>
    <dbReference type="NCBI Taxonomy" id="362788"/>
    <lineage>
        <taxon>Eukaryota</taxon>
        <taxon>Viridiplantae</taxon>
        <taxon>Streptophyta</taxon>
        <taxon>Embryophyta</taxon>
        <taxon>Tracheophyta</taxon>
        <taxon>Spermatophyta</taxon>
        <taxon>Magnoliopsida</taxon>
        <taxon>eudicotyledons</taxon>
        <taxon>Gunneridae</taxon>
        <taxon>Pentapetalae</taxon>
        <taxon>rosids</taxon>
        <taxon>fabids</taxon>
        <taxon>Fabales</taxon>
        <taxon>Fabaceae</taxon>
        <taxon>Caesalpinioideae</taxon>
        <taxon>Cassia clade</taxon>
        <taxon>Senna</taxon>
    </lineage>
</organism>
<dbReference type="AlphaFoldDB" id="A0A834W996"/>
<dbReference type="Pfam" id="PF06203">
    <property type="entry name" value="CCT"/>
    <property type="match status" value="1"/>
</dbReference>
<evidence type="ECO:0000259" key="5">
    <source>
        <dbReference type="PROSITE" id="PS51017"/>
    </source>
</evidence>
<protein>
    <submittedName>
        <fullName evidence="6">Putative zinc finger protein CONSTANS-LIKE 11</fullName>
    </submittedName>
</protein>
<feature type="region of interest" description="Disordered" evidence="4">
    <location>
        <begin position="1"/>
        <end position="24"/>
    </location>
</feature>
<feature type="domain" description="CCT" evidence="5">
    <location>
        <begin position="162"/>
        <end position="204"/>
    </location>
</feature>
<evidence type="ECO:0000256" key="4">
    <source>
        <dbReference type="SAM" id="MobiDB-lite"/>
    </source>
</evidence>
<dbReference type="PANTHER" id="PTHR31319:SF103">
    <property type="entry name" value="CCT MOTIF FAMILY PROTEIN"/>
    <property type="match status" value="1"/>
</dbReference>
<dbReference type="InterPro" id="IPR045281">
    <property type="entry name" value="CONSTANS-like"/>
</dbReference>
<evidence type="ECO:0000256" key="3">
    <source>
        <dbReference type="PROSITE-ProRule" id="PRU00357"/>
    </source>
</evidence>